<feature type="chain" id="PRO_5021246700" evidence="1">
    <location>
        <begin position="21"/>
        <end position="97"/>
    </location>
</feature>
<dbReference type="AlphaFoldDB" id="A0A4Y0BKJ6"/>
<dbReference type="EnsemblMetazoa" id="AFUN019385-RA">
    <property type="protein sequence ID" value="AFUN019385-PA"/>
    <property type="gene ID" value="AFUN019385"/>
</dbReference>
<dbReference type="InterPro" id="IPR002919">
    <property type="entry name" value="TIL_dom"/>
</dbReference>
<dbReference type="InterPro" id="IPR036084">
    <property type="entry name" value="Ser_inhib-like_sf"/>
</dbReference>
<sequence>MVSIGNIIFVCSLMFCTVTALSVRPYCSQQQLILGGTRCRVNEIYSCCGTCLENTCATLNQIVNCFVCAEGCFCKPGYVRKVAGGICVPLKQCFIQG</sequence>
<organism evidence="3">
    <name type="scientific">Anopheles funestus</name>
    <name type="common">African malaria mosquito</name>
    <dbReference type="NCBI Taxonomy" id="62324"/>
    <lineage>
        <taxon>Eukaryota</taxon>
        <taxon>Metazoa</taxon>
        <taxon>Ecdysozoa</taxon>
        <taxon>Arthropoda</taxon>
        <taxon>Hexapoda</taxon>
        <taxon>Insecta</taxon>
        <taxon>Pterygota</taxon>
        <taxon>Neoptera</taxon>
        <taxon>Endopterygota</taxon>
        <taxon>Diptera</taxon>
        <taxon>Nematocera</taxon>
        <taxon>Culicoidea</taxon>
        <taxon>Culicidae</taxon>
        <taxon>Anophelinae</taxon>
        <taxon>Anopheles</taxon>
    </lineage>
</organism>
<dbReference type="Gene3D" id="2.10.25.10">
    <property type="entry name" value="Laminin"/>
    <property type="match status" value="1"/>
</dbReference>
<dbReference type="VEuPathDB" id="VectorBase:AFUN019385"/>
<evidence type="ECO:0000313" key="3">
    <source>
        <dbReference type="EnsemblMetazoa" id="AFUN019385-PA"/>
    </source>
</evidence>
<dbReference type="Pfam" id="PF01826">
    <property type="entry name" value="TIL"/>
    <property type="match status" value="1"/>
</dbReference>
<proteinExistence type="predicted"/>
<evidence type="ECO:0000259" key="2">
    <source>
        <dbReference type="Pfam" id="PF01826"/>
    </source>
</evidence>
<feature type="domain" description="TIL" evidence="2">
    <location>
        <begin position="39"/>
        <end position="93"/>
    </location>
</feature>
<feature type="signal peptide" evidence="1">
    <location>
        <begin position="1"/>
        <end position="20"/>
    </location>
</feature>
<name>A0A4Y0BKJ6_ANOFN</name>
<accession>A0A4Y0BKJ6</accession>
<keyword evidence="1" id="KW-0732">Signal</keyword>
<reference evidence="3" key="1">
    <citation type="submission" date="2020-05" db="UniProtKB">
        <authorList>
            <consortium name="EnsemblMetazoa"/>
        </authorList>
    </citation>
    <scope>IDENTIFICATION</scope>
    <source>
        <strain evidence="3">FUMOZ</strain>
    </source>
</reference>
<protein>
    <submittedName>
        <fullName evidence="3">TIL domain-containing protein</fullName>
    </submittedName>
</protein>
<evidence type="ECO:0000256" key="1">
    <source>
        <dbReference type="SAM" id="SignalP"/>
    </source>
</evidence>
<dbReference type="SUPFAM" id="SSF57567">
    <property type="entry name" value="Serine protease inhibitors"/>
    <property type="match status" value="1"/>
</dbReference>
<dbReference type="CDD" id="cd19941">
    <property type="entry name" value="TIL"/>
    <property type="match status" value="1"/>
</dbReference>